<reference evidence="1 2" key="1">
    <citation type="submission" date="2015-05" db="EMBL/GenBank/DDBJ databases">
        <title>Photobacterium galathea sp. nov.</title>
        <authorList>
            <person name="Machado H."/>
            <person name="Gram L."/>
        </authorList>
    </citation>
    <scope>NUCLEOTIDE SEQUENCE [LARGE SCALE GENOMIC DNA]</scope>
    <source>
        <strain evidence="1 2">DSM 25995</strain>
    </source>
</reference>
<gene>
    <name evidence="1" type="ORF">ABT58_02570</name>
</gene>
<dbReference type="AlphaFoldDB" id="A0A0J1GT19"/>
<keyword evidence="1" id="KW-0282">Flagellum</keyword>
<organism evidence="1 2">
    <name type="scientific">Photobacterium aphoticum</name>
    <dbReference type="NCBI Taxonomy" id="754436"/>
    <lineage>
        <taxon>Bacteria</taxon>
        <taxon>Pseudomonadati</taxon>
        <taxon>Pseudomonadota</taxon>
        <taxon>Gammaproteobacteria</taxon>
        <taxon>Vibrionales</taxon>
        <taxon>Vibrionaceae</taxon>
        <taxon>Photobacterium</taxon>
    </lineage>
</organism>
<evidence type="ECO:0000313" key="2">
    <source>
        <dbReference type="Proteomes" id="UP000036426"/>
    </source>
</evidence>
<dbReference type="EMBL" id="LDOV01000005">
    <property type="protein sequence ID" value="KLV02599.1"/>
    <property type="molecule type" value="Genomic_DNA"/>
</dbReference>
<name>A0A0J1GT19_9GAMM</name>
<accession>A0A0J1GT19</accession>
<proteinExistence type="predicted"/>
<keyword evidence="1" id="KW-0966">Cell projection</keyword>
<sequence length="94" mass="10799">MQRLAQIDQALTALLATPSDVDTQTLEQLLAQREQVLQHLQAEPAPLDKAQWQAAIERTSGILTQLQQHREQAAQQMQRLVHGQRSLQMYNKFR</sequence>
<comment type="caution">
    <text evidence="1">The sequence shown here is derived from an EMBL/GenBank/DDBJ whole genome shotgun (WGS) entry which is preliminary data.</text>
</comment>
<protein>
    <submittedName>
        <fullName evidence="1">Flagellar rod protein FlaI</fullName>
    </submittedName>
</protein>
<keyword evidence="2" id="KW-1185">Reference proteome</keyword>
<evidence type="ECO:0000313" key="1">
    <source>
        <dbReference type="EMBL" id="KLV02599.1"/>
    </source>
</evidence>
<dbReference type="OrthoDB" id="5816916at2"/>
<dbReference type="Proteomes" id="UP000036426">
    <property type="component" value="Unassembled WGS sequence"/>
</dbReference>
<keyword evidence="1" id="KW-0969">Cilium</keyword>
<dbReference type="RefSeq" id="WP_047872857.1">
    <property type="nucleotide sequence ID" value="NZ_BMYC01000007.1"/>
</dbReference>
<dbReference type="PATRIC" id="fig|754436.4.peg.541"/>